<dbReference type="Gene3D" id="3.30.565.10">
    <property type="entry name" value="Histidine kinase-like ATPase, C-terminal domain"/>
    <property type="match status" value="1"/>
</dbReference>
<evidence type="ECO:0000256" key="4">
    <source>
        <dbReference type="ARBA" id="ARBA00022553"/>
    </source>
</evidence>
<organism evidence="15 16">
    <name type="scientific">Clostridium vincentii</name>
    <dbReference type="NCBI Taxonomy" id="52704"/>
    <lineage>
        <taxon>Bacteria</taxon>
        <taxon>Bacillati</taxon>
        <taxon>Bacillota</taxon>
        <taxon>Clostridia</taxon>
        <taxon>Eubacteriales</taxon>
        <taxon>Clostridiaceae</taxon>
        <taxon>Clostridium</taxon>
    </lineage>
</organism>
<dbReference type="Pfam" id="PF02518">
    <property type="entry name" value="HATPase_c"/>
    <property type="match status" value="1"/>
</dbReference>
<feature type="transmembrane region" description="Helical" evidence="13">
    <location>
        <begin position="12"/>
        <end position="32"/>
    </location>
</feature>
<dbReference type="GO" id="GO:0005886">
    <property type="term" value="C:plasma membrane"/>
    <property type="evidence" value="ECO:0007669"/>
    <property type="project" value="TreeGrafter"/>
</dbReference>
<dbReference type="PRINTS" id="PR00344">
    <property type="entry name" value="BCTRLSENSOR"/>
</dbReference>
<feature type="domain" description="Histidine kinase" evidence="14">
    <location>
        <begin position="286"/>
        <end position="504"/>
    </location>
</feature>
<dbReference type="EC" id="2.7.13.3" evidence="3"/>
<dbReference type="InterPro" id="IPR003661">
    <property type="entry name" value="HisK_dim/P_dom"/>
</dbReference>
<keyword evidence="4" id="KW-0597">Phosphoprotein</keyword>
<dbReference type="InterPro" id="IPR052023">
    <property type="entry name" value="Histidine_kinase_KdpD"/>
</dbReference>
<dbReference type="SUPFAM" id="SSF47384">
    <property type="entry name" value="Homodimeric domain of signal transducing histidine kinase"/>
    <property type="match status" value="1"/>
</dbReference>
<dbReference type="EMBL" id="PVXQ01000023">
    <property type="protein sequence ID" value="PRR81860.1"/>
    <property type="molecule type" value="Genomic_DNA"/>
</dbReference>
<dbReference type="RefSeq" id="WP_106060164.1">
    <property type="nucleotide sequence ID" value="NZ_PVXQ01000023.1"/>
</dbReference>
<dbReference type="Gene3D" id="1.10.287.130">
    <property type="match status" value="1"/>
</dbReference>
<name>A0A2T0BD77_9CLOT</name>
<feature type="transmembrane region" description="Helical" evidence="13">
    <location>
        <begin position="38"/>
        <end position="54"/>
    </location>
</feature>
<dbReference type="InterPro" id="IPR029016">
    <property type="entry name" value="GAF-like_dom_sf"/>
</dbReference>
<evidence type="ECO:0000256" key="9">
    <source>
        <dbReference type="ARBA" id="ARBA00022840"/>
    </source>
</evidence>
<evidence type="ECO:0000256" key="11">
    <source>
        <dbReference type="ARBA" id="ARBA00023012"/>
    </source>
</evidence>
<dbReference type="AlphaFoldDB" id="A0A2T0BD77"/>
<evidence type="ECO:0000256" key="6">
    <source>
        <dbReference type="ARBA" id="ARBA00022692"/>
    </source>
</evidence>
<dbReference type="InterPro" id="IPR005467">
    <property type="entry name" value="His_kinase_dom"/>
</dbReference>
<accession>A0A2T0BD77</accession>
<dbReference type="InterPro" id="IPR003594">
    <property type="entry name" value="HATPase_dom"/>
</dbReference>
<keyword evidence="9" id="KW-0067">ATP-binding</keyword>
<comment type="subcellular location">
    <subcellularLocation>
        <location evidence="2">Membrane</location>
        <topology evidence="2">Multi-pass membrane protein</topology>
    </subcellularLocation>
</comment>
<evidence type="ECO:0000259" key="14">
    <source>
        <dbReference type="PROSITE" id="PS50109"/>
    </source>
</evidence>
<keyword evidence="11" id="KW-0902">Two-component regulatory system</keyword>
<evidence type="ECO:0000256" key="2">
    <source>
        <dbReference type="ARBA" id="ARBA00004141"/>
    </source>
</evidence>
<dbReference type="InterPro" id="IPR036890">
    <property type="entry name" value="HATPase_C_sf"/>
</dbReference>
<reference evidence="15 16" key="1">
    <citation type="submission" date="2018-03" db="EMBL/GenBank/DDBJ databases">
        <title>Genome sequence of Clostridium vincentii DSM 10228.</title>
        <authorList>
            <person name="Poehlein A."/>
            <person name="Daniel R."/>
        </authorList>
    </citation>
    <scope>NUCLEOTIDE SEQUENCE [LARGE SCALE GENOMIC DNA]</scope>
    <source>
        <strain evidence="15 16">DSM 10228</strain>
    </source>
</reference>
<evidence type="ECO:0000256" key="3">
    <source>
        <dbReference type="ARBA" id="ARBA00012438"/>
    </source>
</evidence>
<dbReference type="Proteomes" id="UP000239471">
    <property type="component" value="Unassembled WGS sequence"/>
</dbReference>
<keyword evidence="6 13" id="KW-0812">Transmembrane</keyword>
<dbReference type="SMART" id="SM00388">
    <property type="entry name" value="HisKA"/>
    <property type="match status" value="1"/>
</dbReference>
<keyword evidence="5 15" id="KW-0808">Transferase</keyword>
<dbReference type="Gene3D" id="1.20.120.620">
    <property type="entry name" value="Backbone structure of the membrane domain of e. Coli histidine kinase receptor kdpd"/>
    <property type="match status" value="1"/>
</dbReference>
<keyword evidence="7" id="KW-0547">Nucleotide-binding</keyword>
<evidence type="ECO:0000313" key="15">
    <source>
        <dbReference type="EMBL" id="PRR81860.1"/>
    </source>
</evidence>
<keyword evidence="16" id="KW-1185">Reference proteome</keyword>
<dbReference type="GO" id="GO:0000155">
    <property type="term" value="F:phosphorelay sensor kinase activity"/>
    <property type="evidence" value="ECO:0007669"/>
    <property type="project" value="InterPro"/>
</dbReference>
<dbReference type="SUPFAM" id="SSF55874">
    <property type="entry name" value="ATPase domain of HSP90 chaperone/DNA topoisomerase II/histidine kinase"/>
    <property type="match status" value="1"/>
</dbReference>
<dbReference type="PANTHER" id="PTHR45569:SF1">
    <property type="entry name" value="SENSOR PROTEIN KDPD"/>
    <property type="match status" value="1"/>
</dbReference>
<proteinExistence type="predicted"/>
<sequence length="508" mass="57500">MNQKSKLIQDIVHSVLLIAGLISVASAVGYLFRNMGFPETNVVIVYILFVLLSARLTQGYIYGILASITATFAFNYFFTVPHFTFSVDDPNYIITFIIMTMTSIVTSALTSKVKQDAIEAKEREIETKALYRLTNHLTDASNMHEIASISISIISDIISCKAACLCIDENGFPEQSFIQQVSHNKQSYISVENIVQIKHRIEDLRMGYDIGVEFYDWPIYGQESILGVMRIPKENAEILKESQARLLRTMIESIALAMDRFRQAEQRMKSKEEMVQERYRGNLLRAISHDLRTPLSGIMGTSEMLMDMIKNDDPRYELAKGIYTDADWLRSLVENILNLTRLQEGRLVLNKQMEAVEEIIGGAINHIYRRSPEYEISVNVPEELLLIPMDAKLVEQVIINLLDNAIKHTLPQNEILILVEDEKELNQVAFSIIDSGEGFVTDDLPNIFQMFYTSNTRRADVKHGIGLGLTICEAIVKAHGGKIEACNRTDTAGATIKFILPTKEEKNE</sequence>
<evidence type="ECO:0000256" key="1">
    <source>
        <dbReference type="ARBA" id="ARBA00000085"/>
    </source>
</evidence>
<dbReference type="PROSITE" id="PS50109">
    <property type="entry name" value="HIS_KIN"/>
    <property type="match status" value="1"/>
</dbReference>
<feature type="transmembrane region" description="Helical" evidence="13">
    <location>
        <begin position="92"/>
        <end position="111"/>
    </location>
</feature>
<evidence type="ECO:0000256" key="12">
    <source>
        <dbReference type="ARBA" id="ARBA00023136"/>
    </source>
</evidence>
<protein>
    <recommendedName>
        <fullName evidence="3">histidine kinase</fullName>
        <ecNumber evidence="3">2.7.13.3</ecNumber>
    </recommendedName>
</protein>
<dbReference type="InterPro" id="IPR038318">
    <property type="entry name" value="KdpD_sf"/>
</dbReference>
<dbReference type="OrthoDB" id="9806130at2"/>
<dbReference type="CDD" id="cd00082">
    <property type="entry name" value="HisKA"/>
    <property type="match status" value="1"/>
</dbReference>
<dbReference type="CDD" id="cd00075">
    <property type="entry name" value="HATPase"/>
    <property type="match status" value="1"/>
</dbReference>
<feature type="transmembrane region" description="Helical" evidence="13">
    <location>
        <begin position="61"/>
        <end position="80"/>
    </location>
</feature>
<dbReference type="Pfam" id="PF13493">
    <property type="entry name" value="DUF4118"/>
    <property type="match status" value="1"/>
</dbReference>
<dbReference type="GO" id="GO:0005524">
    <property type="term" value="F:ATP binding"/>
    <property type="evidence" value="ECO:0007669"/>
    <property type="project" value="UniProtKB-KW"/>
</dbReference>
<keyword evidence="8" id="KW-0418">Kinase</keyword>
<evidence type="ECO:0000256" key="13">
    <source>
        <dbReference type="SAM" id="Phobius"/>
    </source>
</evidence>
<comment type="catalytic activity">
    <reaction evidence="1">
        <text>ATP + protein L-histidine = ADP + protein N-phospho-L-histidine.</text>
        <dbReference type="EC" id="2.7.13.3"/>
    </reaction>
</comment>
<keyword evidence="12 13" id="KW-0472">Membrane</keyword>
<keyword evidence="10 13" id="KW-1133">Transmembrane helix</keyword>
<dbReference type="InterPro" id="IPR036097">
    <property type="entry name" value="HisK_dim/P_sf"/>
</dbReference>
<evidence type="ECO:0000256" key="7">
    <source>
        <dbReference type="ARBA" id="ARBA00022741"/>
    </source>
</evidence>
<dbReference type="InterPro" id="IPR004358">
    <property type="entry name" value="Sig_transdc_His_kin-like_C"/>
</dbReference>
<dbReference type="PANTHER" id="PTHR45569">
    <property type="entry name" value="SENSOR PROTEIN KDPD"/>
    <property type="match status" value="1"/>
</dbReference>
<dbReference type="Pfam" id="PF00512">
    <property type="entry name" value="HisKA"/>
    <property type="match status" value="1"/>
</dbReference>
<evidence type="ECO:0000256" key="10">
    <source>
        <dbReference type="ARBA" id="ARBA00022989"/>
    </source>
</evidence>
<comment type="caution">
    <text evidence="15">The sequence shown here is derived from an EMBL/GenBank/DDBJ whole genome shotgun (WGS) entry which is preliminary data.</text>
</comment>
<dbReference type="Gene3D" id="3.30.450.40">
    <property type="match status" value="1"/>
</dbReference>
<evidence type="ECO:0000256" key="8">
    <source>
        <dbReference type="ARBA" id="ARBA00022777"/>
    </source>
</evidence>
<dbReference type="SMART" id="SM00387">
    <property type="entry name" value="HATPase_c"/>
    <property type="match status" value="1"/>
</dbReference>
<dbReference type="InterPro" id="IPR025201">
    <property type="entry name" value="KdpD_TM"/>
</dbReference>
<evidence type="ECO:0000256" key="5">
    <source>
        <dbReference type="ARBA" id="ARBA00022679"/>
    </source>
</evidence>
<evidence type="ECO:0000313" key="16">
    <source>
        <dbReference type="Proteomes" id="UP000239471"/>
    </source>
</evidence>
<gene>
    <name evidence="15" type="primary">kdpD</name>
    <name evidence="15" type="ORF">CLVI_22060</name>
</gene>